<keyword evidence="2" id="KW-0808">Transferase</keyword>
<dbReference type="AlphaFoldDB" id="A0A3P3Y682"/>
<protein>
    <recommendedName>
        <fullName evidence="8">Protein kinase domain-containing protein</fullName>
    </recommendedName>
</protein>
<sequence>MGGMGIASSSVPGSQRGRKLSIGTILHGHDLVVDRSALLGSGSFGAVHLAHDKTVSSDVAVKVIPFSKTSIDEDREAFEVEVSALESLADSDHVVGIERSFTINDNKAGVIVMELADGQDLDEYLQEHGDCLDRDTVLWIAVRLAIALRDLHEAGWVHRDVKCGNILLYRDADGHLSNIKLCDFGLVAKAGEPVEQVAGTLQYMSDVLVRGYNGLITPPKPRPADDMFAFACVMLELMGGVEEFDEWHDLRLVRMENDVRKRDRLRFPKRIRTTYRHDLLDLLEQCWHDDWRWRPSANDIVDLLEEINPSGIVTTRRPSTCSRRTRSQPGSTCREPSSASEAGAHTERTCTPGSDRSACSEEAGAPVKAASGASKRSRSSTATPAPGGVVEGPGGIASRVKRRRR</sequence>
<dbReference type="Gene3D" id="3.30.200.20">
    <property type="entry name" value="Phosphorylase Kinase, domain 1"/>
    <property type="match status" value="1"/>
</dbReference>
<dbReference type="CDD" id="cd00180">
    <property type="entry name" value="PKc"/>
    <property type="match status" value="1"/>
</dbReference>
<dbReference type="PROSITE" id="PS50011">
    <property type="entry name" value="PROTEIN_KINASE_DOM"/>
    <property type="match status" value="1"/>
</dbReference>
<evidence type="ECO:0000256" key="2">
    <source>
        <dbReference type="ARBA" id="ARBA00022679"/>
    </source>
</evidence>
<dbReference type="InterPro" id="IPR017441">
    <property type="entry name" value="Protein_kinase_ATP_BS"/>
</dbReference>
<dbReference type="InterPro" id="IPR050660">
    <property type="entry name" value="NEK_Ser/Thr_kinase"/>
</dbReference>
<dbReference type="SMART" id="SM00220">
    <property type="entry name" value="S_TKc"/>
    <property type="match status" value="1"/>
</dbReference>
<feature type="compositionally biased region" description="Low complexity" evidence="7">
    <location>
        <begin position="368"/>
        <end position="388"/>
    </location>
</feature>
<evidence type="ECO:0000313" key="10">
    <source>
        <dbReference type="Proteomes" id="UP000290189"/>
    </source>
</evidence>
<keyword evidence="4" id="KW-0418">Kinase</keyword>
<evidence type="ECO:0000256" key="3">
    <source>
        <dbReference type="ARBA" id="ARBA00022741"/>
    </source>
</evidence>
<dbReference type="InterPro" id="IPR011009">
    <property type="entry name" value="Kinase-like_dom_sf"/>
</dbReference>
<dbReference type="Gene3D" id="1.10.510.10">
    <property type="entry name" value="Transferase(Phosphotransferase) domain 1"/>
    <property type="match status" value="1"/>
</dbReference>
<dbReference type="Pfam" id="PF00069">
    <property type="entry name" value="Pkinase"/>
    <property type="match status" value="1"/>
</dbReference>
<name>A0A3P3Y682_PLABS</name>
<feature type="compositionally biased region" description="Polar residues" evidence="7">
    <location>
        <begin position="328"/>
        <end position="340"/>
    </location>
</feature>
<dbReference type="PROSITE" id="PS00107">
    <property type="entry name" value="PROTEIN_KINASE_ATP"/>
    <property type="match status" value="1"/>
</dbReference>
<organism evidence="9 10">
    <name type="scientific">Plasmodiophora brassicae</name>
    <name type="common">Clubroot disease agent</name>
    <dbReference type="NCBI Taxonomy" id="37360"/>
    <lineage>
        <taxon>Eukaryota</taxon>
        <taxon>Sar</taxon>
        <taxon>Rhizaria</taxon>
        <taxon>Endomyxa</taxon>
        <taxon>Phytomyxea</taxon>
        <taxon>Plasmodiophorida</taxon>
        <taxon>Plasmodiophoridae</taxon>
        <taxon>Plasmodiophora</taxon>
    </lineage>
</organism>
<evidence type="ECO:0000313" key="9">
    <source>
        <dbReference type="EMBL" id="SPQ95678.1"/>
    </source>
</evidence>
<feature type="domain" description="Protein kinase" evidence="8">
    <location>
        <begin position="33"/>
        <end position="307"/>
    </location>
</feature>
<dbReference type="PANTHER" id="PTHR43671">
    <property type="entry name" value="SERINE/THREONINE-PROTEIN KINASE NEK"/>
    <property type="match status" value="1"/>
</dbReference>
<dbReference type="PANTHER" id="PTHR43671:SF106">
    <property type="entry name" value="NIMA-LIKE KINASE"/>
    <property type="match status" value="1"/>
</dbReference>
<dbReference type="InterPro" id="IPR000719">
    <property type="entry name" value="Prot_kinase_dom"/>
</dbReference>
<evidence type="ECO:0000256" key="4">
    <source>
        <dbReference type="ARBA" id="ARBA00022777"/>
    </source>
</evidence>
<dbReference type="Proteomes" id="UP000290189">
    <property type="component" value="Unassembled WGS sequence"/>
</dbReference>
<keyword evidence="9" id="KW-0496">Mitochondrion</keyword>
<feature type="binding site" evidence="6">
    <location>
        <position position="62"/>
    </location>
    <ligand>
        <name>ATP</name>
        <dbReference type="ChEBI" id="CHEBI:30616"/>
    </ligand>
</feature>
<dbReference type="SUPFAM" id="SSF56112">
    <property type="entry name" value="Protein kinase-like (PK-like)"/>
    <property type="match status" value="1"/>
</dbReference>
<evidence type="ECO:0000256" key="7">
    <source>
        <dbReference type="SAM" id="MobiDB-lite"/>
    </source>
</evidence>
<reference evidence="9 10" key="1">
    <citation type="submission" date="2018-03" db="EMBL/GenBank/DDBJ databases">
        <authorList>
            <person name="Fogelqvist J."/>
        </authorList>
    </citation>
    <scope>NUCLEOTIDE SEQUENCE [LARGE SCALE GENOMIC DNA]</scope>
</reference>
<dbReference type="EMBL" id="OVEO01000004">
    <property type="protein sequence ID" value="SPQ95678.1"/>
    <property type="molecule type" value="Genomic_DNA"/>
</dbReference>
<evidence type="ECO:0000256" key="5">
    <source>
        <dbReference type="ARBA" id="ARBA00022840"/>
    </source>
</evidence>
<gene>
    <name evidence="9" type="ORF">PLBR_LOCUS2893</name>
</gene>
<feature type="region of interest" description="Disordered" evidence="7">
    <location>
        <begin position="314"/>
        <end position="405"/>
    </location>
</feature>
<geneLocation type="mitochondrion" evidence="9"/>
<evidence type="ECO:0000256" key="6">
    <source>
        <dbReference type="PROSITE-ProRule" id="PRU10141"/>
    </source>
</evidence>
<dbReference type="GO" id="GO:0005524">
    <property type="term" value="F:ATP binding"/>
    <property type="evidence" value="ECO:0007669"/>
    <property type="project" value="UniProtKB-UniRule"/>
</dbReference>
<dbReference type="GO" id="GO:0004674">
    <property type="term" value="F:protein serine/threonine kinase activity"/>
    <property type="evidence" value="ECO:0007669"/>
    <property type="project" value="TreeGrafter"/>
</dbReference>
<evidence type="ECO:0000256" key="1">
    <source>
        <dbReference type="ARBA" id="ARBA00010886"/>
    </source>
</evidence>
<proteinExistence type="inferred from homology"/>
<keyword evidence="5 6" id="KW-0067">ATP-binding</keyword>
<accession>A0A3P3Y682</accession>
<comment type="similarity">
    <text evidence="1">Belongs to the protein kinase superfamily. NEK Ser/Thr protein kinase family. NIMA subfamily.</text>
</comment>
<evidence type="ECO:0000259" key="8">
    <source>
        <dbReference type="PROSITE" id="PS50011"/>
    </source>
</evidence>
<keyword evidence="3 6" id="KW-0547">Nucleotide-binding</keyword>